<dbReference type="AlphaFoldDB" id="A0A7W9AN14"/>
<name>A0A7W9AN14_9SPHN</name>
<evidence type="ECO:0000313" key="2">
    <source>
        <dbReference type="Proteomes" id="UP000557739"/>
    </source>
</evidence>
<gene>
    <name evidence="1" type="ORF">FHR19_000514</name>
</gene>
<comment type="caution">
    <text evidence="1">The sequence shown here is derived from an EMBL/GenBank/DDBJ whole genome shotgun (WGS) entry which is preliminary data.</text>
</comment>
<organism evidence="1 2">
    <name type="scientific">Sphingomonas yantingensis</name>
    <dbReference type="NCBI Taxonomy" id="1241761"/>
    <lineage>
        <taxon>Bacteria</taxon>
        <taxon>Pseudomonadati</taxon>
        <taxon>Pseudomonadota</taxon>
        <taxon>Alphaproteobacteria</taxon>
        <taxon>Sphingomonadales</taxon>
        <taxon>Sphingomonadaceae</taxon>
        <taxon>Sphingomonas</taxon>
    </lineage>
</organism>
<dbReference type="EMBL" id="JACIJJ010000001">
    <property type="protein sequence ID" value="MBB5697189.1"/>
    <property type="molecule type" value="Genomic_DNA"/>
</dbReference>
<evidence type="ECO:0000313" key="1">
    <source>
        <dbReference type="EMBL" id="MBB5697189.1"/>
    </source>
</evidence>
<reference evidence="1 2" key="1">
    <citation type="submission" date="2020-08" db="EMBL/GenBank/DDBJ databases">
        <title>Genomic Encyclopedia of Type Strains, Phase IV (KMG-IV): sequencing the most valuable type-strain genomes for metagenomic binning, comparative biology and taxonomic classification.</title>
        <authorList>
            <person name="Goeker M."/>
        </authorList>
    </citation>
    <scope>NUCLEOTIDE SEQUENCE [LARGE SCALE GENOMIC DNA]</scope>
    <source>
        <strain evidence="1 2">DSM 27244</strain>
    </source>
</reference>
<keyword evidence="2" id="KW-1185">Reference proteome</keyword>
<protein>
    <submittedName>
        <fullName evidence="1">Uncharacterized protein</fullName>
    </submittedName>
</protein>
<sequence>MNVQNKPAEPAYHQHAIFDRWEEARRVFEDPASDLAAVKAAMQSVVRDLLAKERAADPCEAMGISWRPRPTD</sequence>
<dbReference type="Proteomes" id="UP000557739">
    <property type="component" value="Unassembled WGS sequence"/>
</dbReference>
<proteinExistence type="predicted"/>
<dbReference type="RefSeq" id="WP_184023892.1">
    <property type="nucleotide sequence ID" value="NZ_JACIJJ010000001.1"/>
</dbReference>
<accession>A0A7W9AN14</accession>